<keyword evidence="6 14" id="KW-0808">Transferase</keyword>
<dbReference type="GO" id="GO:0004144">
    <property type="term" value="F:diacylglycerol O-acyltransferase activity"/>
    <property type="evidence" value="ECO:0007669"/>
    <property type="project" value="UniProtKB-EC"/>
</dbReference>
<dbReference type="GO" id="GO:0019432">
    <property type="term" value="P:triglyceride biosynthetic process"/>
    <property type="evidence" value="ECO:0007669"/>
    <property type="project" value="UniProtKB-UniPathway"/>
</dbReference>
<proteinExistence type="inferred from homology"/>
<evidence type="ECO:0000259" key="13">
    <source>
        <dbReference type="Pfam" id="PF06974"/>
    </source>
</evidence>
<dbReference type="EC" id="2.3.1.20" evidence="4"/>
<dbReference type="NCBIfam" id="TIGR02946">
    <property type="entry name" value="acyl_WS_DGAT"/>
    <property type="match status" value="1"/>
</dbReference>
<dbReference type="UniPathway" id="UPA00282"/>
<protein>
    <recommendedName>
        <fullName evidence="4">diacylglycerol O-acyltransferase</fullName>
        <ecNumber evidence="4">2.3.1.20</ecNumber>
    </recommendedName>
</protein>
<feature type="domain" description="O-acyltransferase WSD1 C-terminal" evidence="13">
    <location>
        <begin position="315"/>
        <end position="465"/>
    </location>
</feature>
<dbReference type="GO" id="GO:0006071">
    <property type="term" value="P:glycerol metabolic process"/>
    <property type="evidence" value="ECO:0007669"/>
    <property type="project" value="UniProtKB-KW"/>
</dbReference>
<accession>A0A127M7H6</accession>
<dbReference type="GO" id="GO:0051701">
    <property type="term" value="P:biological process involved in interaction with host"/>
    <property type="evidence" value="ECO:0007669"/>
    <property type="project" value="TreeGrafter"/>
</dbReference>
<comment type="catalytic activity">
    <reaction evidence="10">
        <text>an acyl-CoA + a 1,2-diacyl-sn-glycerol = a triacyl-sn-glycerol + CoA</text>
        <dbReference type="Rhea" id="RHEA:10868"/>
        <dbReference type="ChEBI" id="CHEBI:17815"/>
        <dbReference type="ChEBI" id="CHEBI:57287"/>
        <dbReference type="ChEBI" id="CHEBI:58342"/>
        <dbReference type="ChEBI" id="CHEBI:64615"/>
        <dbReference type="EC" id="2.3.1.20"/>
    </reaction>
</comment>
<evidence type="ECO:0000313" key="15">
    <source>
        <dbReference type="Proteomes" id="UP000074119"/>
    </source>
</evidence>
<sequence length="512" mass="56352">MRQLTGLDASFLYLETANSPMHIGGFTIYDPSTAPGGKVRFKQIVEHMHRRARRVPAMTSRLKTVPFSLDHPYWVADGDFDPEFHVRHIALPKPGDWRQLCILISRIHARPLDRSRPLWEAYVIEGLDDVAGFPKGCFALYTKMHHAAIDGASGVEINSVLHDLSADFATNVDTEAEPFVEQSPKKTDMLWQAQKNTLKLPFRFVGLTKDAAPSLYQAAKGIISGKLKRVSGIPRTRFNRNVSPHRVVDALRVSFEDIRSIKAAYAPVTINDVALTIVGGALRQYLLAKNELPESSLAALAPINIRTADKQGAAGNEVSQMTVQLRTDIADPRERLLAVNESTRNAKELTNAIGAKTMTDYLQFTPSTLTASAARLSSSLSLANRISPFYNCVVTNVPGPRIPLYFCGAKMLVSFPTGPAIDSVGLFQAISSYCDEFTITFTACREMLPDPEMYAQCLRDSLATLLDAARQEAKQTPKLNKSGAPRKAKSAASKRIHKGAQNDSQQGLTEQQ</sequence>
<dbReference type="SUPFAM" id="SSF52777">
    <property type="entry name" value="CoA-dependent acyltransferases"/>
    <property type="match status" value="1"/>
</dbReference>
<evidence type="ECO:0000256" key="2">
    <source>
        <dbReference type="ARBA" id="ARBA00005189"/>
    </source>
</evidence>
<comment type="pathway">
    <text evidence="1">Glycerolipid metabolism; triacylglycerol biosynthesis.</text>
</comment>
<dbReference type="Pfam" id="PF03007">
    <property type="entry name" value="WS_DGAT_cat"/>
    <property type="match status" value="1"/>
</dbReference>
<dbReference type="InterPro" id="IPR009721">
    <property type="entry name" value="O-acyltransferase_WSD1_C"/>
</dbReference>
<feature type="region of interest" description="Disordered" evidence="11">
    <location>
        <begin position="472"/>
        <end position="512"/>
    </location>
</feature>
<keyword evidence="5" id="KW-0444">Lipid biosynthesis</keyword>
<dbReference type="Pfam" id="PF06974">
    <property type="entry name" value="WS_DGAT_C"/>
    <property type="match status" value="1"/>
</dbReference>
<evidence type="ECO:0000256" key="5">
    <source>
        <dbReference type="ARBA" id="ARBA00022516"/>
    </source>
</evidence>
<feature type="compositionally biased region" description="Polar residues" evidence="11">
    <location>
        <begin position="501"/>
        <end position="512"/>
    </location>
</feature>
<evidence type="ECO:0000256" key="9">
    <source>
        <dbReference type="ARBA" id="ARBA00023315"/>
    </source>
</evidence>
<dbReference type="InterPro" id="IPR014292">
    <property type="entry name" value="Acyl_transf_WS/DGAT"/>
</dbReference>
<keyword evidence="8" id="KW-0443">Lipid metabolism</keyword>
<dbReference type="InterPro" id="IPR045034">
    <property type="entry name" value="O-acyltransferase_WSD1-like"/>
</dbReference>
<evidence type="ECO:0000256" key="1">
    <source>
        <dbReference type="ARBA" id="ARBA00004771"/>
    </source>
</evidence>
<dbReference type="PANTHER" id="PTHR31650:SF1">
    <property type="entry name" value="WAX ESTER SYNTHASE_DIACYLGLYCEROL ACYLTRANSFERASE 4-RELATED"/>
    <property type="match status" value="1"/>
</dbReference>
<reference evidence="14 15" key="1">
    <citation type="submission" date="2015-12" db="EMBL/GenBank/DDBJ databases">
        <authorList>
            <person name="Shamseldin A."/>
            <person name="Moawad H."/>
            <person name="Abd El-Rahim W.M."/>
            <person name="Sadowsky M.J."/>
        </authorList>
    </citation>
    <scope>NUCLEOTIDE SEQUENCE [LARGE SCALE GENOMIC DNA]</scope>
    <source>
        <strain evidence="14 15">SM2</strain>
    </source>
</reference>
<dbReference type="EMBL" id="CP014544">
    <property type="protein sequence ID" value="AMO69158.1"/>
    <property type="molecule type" value="Genomic_DNA"/>
</dbReference>
<evidence type="ECO:0000313" key="14">
    <source>
        <dbReference type="EMBL" id="AMO69158.1"/>
    </source>
</evidence>
<evidence type="ECO:0000256" key="6">
    <source>
        <dbReference type="ARBA" id="ARBA00022679"/>
    </source>
</evidence>
<dbReference type="PANTHER" id="PTHR31650">
    <property type="entry name" value="O-ACYLTRANSFERASE (WSD1-LIKE) FAMILY PROTEIN"/>
    <property type="match status" value="1"/>
</dbReference>
<feature type="compositionally biased region" description="Basic residues" evidence="11">
    <location>
        <begin position="484"/>
        <end position="498"/>
    </location>
</feature>
<keyword evidence="9 14" id="KW-0012">Acyltransferase</keyword>
<dbReference type="STRING" id="1470434.AZF00_12960"/>
<evidence type="ECO:0000259" key="12">
    <source>
        <dbReference type="Pfam" id="PF03007"/>
    </source>
</evidence>
<name>A0A127M7H6_9GAMM</name>
<keyword evidence="7" id="KW-0319">Glycerol metabolism</keyword>
<gene>
    <name evidence="14" type="ORF">AZF00_12960</name>
</gene>
<dbReference type="GO" id="GO:0005886">
    <property type="term" value="C:plasma membrane"/>
    <property type="evidence" value="ECO:0007669"/>
    <property type="project" value="TreeGrafter"/>
</dbReference>
<evidence type="ECO:0000256" key="7">
    <source>
        <dbReference type="ARBA" id="ARBA00022798"/>
    </source>
</evidence>
<comment type="pathway">
    <text evidence="2">Lipid metabolism.</text>
</comment>
<dbReference type="Proteomes" id="UP000074119">
    <property type="component" value="Chromosome"/>
</dbReference>
<organism evidence="14 15">
    <name type="scientific">Zhongshania aliphaticivorans</name>
    <dbReference type="NCBI Taxonomy" id="1470434"/>
    <lineage>
        <taxon>Bacteria</taxon>
        <taxon>Pseudomonadati</taxon>
        <taxon>Pseudomonadota</taxon>
        <taxon>Gammaproteobacteria</taxon>
        <taxon>Cellvibrionales</taxon>
        <taxon>Spongiibacteraceae</taxon>
        <taxon>Zhongshania</taxon>
    </lineage>
</organism>
<evidence type="ECO:0000256" key="4">
    <source>
        <dbReference type="ARBA" id="ARBA00013244"/>
    </source>
</evidence>
<evidence type="ECO:0000256" key="3">
    <source>
        <dbReference type="ARBA" id="ARBA00009587"/>
    </source>
</evidence>
<comment type="similarity">
    <text evidence="3">Belongs to the long-chain O-acyltransferase family.</text>
</comment>
<dbReference type="AlphaFoldDB" id="A0A127M7H6"/>
<dbReference type="GO" id="GO:0071731">
    <property type="term" value="P:response to nitric oxide"/>
    <property type="evidence" value="ECO:0007669"/>
    <property type="project" value="TreeGrafter"/>
</dbReference>
<dbReference type="InterPro" id="IPR004255">
    <property type="entry name" value="O-acyltransferase_WSD1_N"/>
</dbReference>
<evidence type="ECO:0000256" key="11">
    <source>
        <dbReference type="SAM" id="MobiDB-lite"/>
    </source>
</evidence>
<dbReference type="GO" id="GO:0001666">
    <property type="term" value="P:response to hypoxia"/>
    <property type="evidence" value="ECO:0007669"/>
    <property type="project" value="TreeGrafter"/>
</dbReference>
<dbReference type="RefSeq" id="WP_008248693.1">
    <property type="nucleotide sequence ID" value="NZ_CP014544.1"/>
</dbReference>
<evidence type="ECO:0000256" key="10">
    <source>
        <dbReference type="ARBA" id="ARBA00048109"/>
    </source>
</evidence>
<dbReference type="KEGG" id="zal:AZF00_12960"/>
<evidence type="ECO:0000256" key="8">
    <source>
        <dbReference type="ARBA" id="ARBA00023098"/>
    </source>
</evidence>
<feature type="domain" description="O-acyltransferase WSD1-like N-terminal" evidence="12">
    <location>
        <begin position="4"/>
        <end position="274"/>
    </location>
</feature>